<dbReference type="OrthoDB" id="5371740at2759"/>
<dbReference type="Gene3D" id="3.40.50.720">
    <property type="entry name" value="NAD(P)-binding Rossmann-like Domain"/>
    <property type="match status" value="1"/>
</dbReference>
<reference evidence="1 2" key="1">
    <citation type="submission" date="2017-03" db="EMBL/GenBank/DDBJ databases">
        <title>Genomes of endolithic fungi from Antarctica.</title>
        <authorList>
            <person name="Coleine C."/>
            <person name="Masonjones S."/>
            <person name="Stajich J.E."/>
        </authorList>
    </citation>
    <scope>NUCLEOTIDE SEQUENCE [LARGE SCALE GENOMIC DNA]</scope>
    <source>
        <strain evidence="1 2">CCFEE 6314</strain>
    </source>
</reference>
<organism evidence="1 2">
    <name type="scientific">Exophiala mesophila</name>
    <name type="common">Black yeast-like fungus</name>
    <dbReference type="NCBI Taxonomy" id="212818"/>
    <lineage>
        <taxon>Eukaryota</taxon>
        <taxon>Fungi</taxon>
        <taxon>Dikarya</taxon>
        <taxon>Ascomycota</taxon>
        <taxon>Pezizomycotina</taxon>
        <taxon>Eurotiomycetes</taxon>
        <taxon>Chaetothyriomycetidae</taxon>
        <taxon>Chaetothyriales</taxon>
        <taxon>Herpotrichiellaceae</taxon>
        <taxon>Exophiala</taxon>
    </lineage>
</organism>
<name>A0A438NBK3_EXOME</name>
<dbReference type="SUPFAM" id="SSF51735">
    <property type="entry name" value="NAD(P)-binding Rossmann-fold domains"/>
    <property type="match status" value="1"/>
</dbReference>
<accession>A0A438NBK3</accession>
<proteinExistence type="predicted"/>
<dbReference type="Proteomes" id="UP000288859">
    <property type="component" value="Unassembled WGS sequence"/>
</dbReference>
<dbReference type="AlphaFoldDB" id="A0A438NBK3"/>
<dbReference type="InterPro" id="IPR036291">
    <property type="entry name" value="NAD(P)-bd_dom_sf"/>
</dbReference>
<evidence type="ECO:0000313" key="1">
    <source>
        <dbReference type="EMBL" id="RVX73030.1"/>
    </source>
</evidence>
<evidence type="ECO:0000313" key="2">
    <source>
        <dbReference type="Proteomes" id="UP000288859"/>
    </source>
</evidence>
<dbReference type="EMBL" id="NAJM01000009">
    <property type="protein sequence ID" value="RVX73030.1"/>
    <property type="molecule type" value="Genomic_DNA"/>
</dbReference>
<protein>
    <submittedName>
        <fullName evidence="1">Uncharacterized protein</fullName>
    </submittedName>
</protein>
<gene>
    <name evidence="1" type="ORF">B0A52_02156</name>
</gene>
<comment type="caution">
    <text evidence="1">The sequence shown here is derived from an EMBL/GenBank/DDBJ whole genome shotgun (WGS) entry which is preliminary data.</text>
</comment>
<sequence length="129" mass="14103">MAASERLATDLGPYEKIPPSYRRESLRGLLALFNFTQGKYGQVDLVFASPGVPRIQNSFKDVYDEDGDLVKPGMAVVDVHLKSVALTAKLAMSYFQKKPRPGGGLVLTCSTSRYNERPNLSLYSAATTA</sequence>